<dbReference type="Proteomes" id="UP000596938">
    <property type="component" value="Unassembled WGS sequence"/>
</dbReference>
<accession>A0ABQ1XTI1</accession>
<keyword evidence="2" id="KW-1185">Reference proteome</keyword>
<reference evidence="2" key="1">
    <citation type="journal article" date="2019" name="Int. J. Syst. Evol. Microbiol.">
        <title>The Global Catalogue of Microorganisms (GCM) 10K type strain sequencing project: providing services to taxonomists for standard genome sequencing and annotation.</title>
        <authorList>
            <consortium name="The Broad Institute Genomics Platform"/>
            <consortium name="The Broad Institute Genome Sequencing Center for Infectious Disease"/>
            <person name="Wu L."/>
            <person name="Ma J."/>
        </authorList>
    </citation>
    <scope>NUCLEOTIDE SEQUENCE [LARGE SCALE GENOMIC DNA]</scope>
    <source>
        <strain evidence="2">CGMCC 1.1927</strain>
    </source>
</reference>
<evidence type="ECO:0000313" key="2">
    <source>
        <dbReference type="Proteomes" id="UP000596938"/>
    </source>
</evidence>
<proteinExistence type="predicted"/>
<protein>
    <submittedName>
        <fullName evidence="1">Uncharacterized protein</fullName>
    </submittedName>
</protein>
<comment type="caution">
    <text evidence="1">The sequence shown here is derived from an EMBL/GenBank/DDBJ whole genome shotgun (WGS) entry which is preliminary data.</text>
</comment>
<gene>
    <name evidence="1" type="ORF">GCM10011577_28360</name>
</gene>
<name>A0ABQ1XTI1_9MICC</name>
<organism evidence="1 2">
    <name type="scientific">Pseudarthrobacter polychromogenes</name>
    <dbReference type="NCBI Taxonomy" id="1676"/>
    <lineage>
        <taxon>Bacteria</taxon>
        <taxon>Bacillati</taxon>
        <taxon>Actinomycetota</taxon>
        <taxon>Actinomycetes</taxon>
        <taxon>Micrococcales</taxon>
        <taxon>Micrococcaceae</taxon>
        <taxon>Pseudarthrobacter</taxon>
    </lineage>
</organism>
<sequence length="79" mass="8778">MGFGKNACVPEEHPGQGLQEGIRAPVNLGHYIPRFAAPGSVQVAEQVRRIDVSAVVRTLHHYQGLEFRQAEQGMKQDIR</sequence>
<evidence type="ECO:0000313" key="1">
    <source>
        <dbReference type="EMBL" id="GGH02776.1"/>
    </source>
</evidence>
<dbReference type="EMBL" id="BMKU01000009">
    <property type="protein sequence ID" value="GGH02776.1"/>
    <property type="molecule type" value="Genomic_DNA"/>
</dbReference>